<feature type="transmembrane region" description="Helical" evidence="1">
    <location>
        <begin position="20"/>
        <end position="41"/>
    </location>
</feature>
<keyword evidence="1" id="KW-0472">Membrane</keyword>
<dbReference type="HOGENOM" id="CLU_3230977_0_0_7"/>
<gene>
    <name evidence="2" type="ordered locus">CFF8240_1308</name>
</gene>
<evidence type="ECO:0000313" key="2">
    <source>
        <dbReference type="EMBL" id="ABK81950.1"/>
    </source>
</evidence>
<accession>A0RQH8</accession>
<sequence length="43" mass="5129">MGVREFILDIYPSESWIFKLLFRTASLYKLHSFLLCSYLIVSK</sequence>
<evidence type="ECO:0000313" key="3">
    <source>
        <dbReference type="Proteomes" id="UP000000760"/>
    </source>
</evidence>
<keyword evidence="1" id="KW-0812">Transmembrane</keyword>
<keyword evidence="1" id="KW-1133">Transmembrane helix</keyword>
<dbReference type="EMBL" id="CP000487">
    <property type="protein sequence ID" value="ABK81950.1"/>
    <property type="molecule type" value="Genomic_DNA"/>
</dbReference>
<reference evidence="3" key="1">
    <citation type="submission" date="2006-11" db="EMBL/GenBank/DDBJ databases">
        <title>Sequence of Campylobacter fetus subsp. fetus 82-40.</title>
        <authorList>
            <person name="Fouts D.E."/>
            <person name="Nelson K.E."/>
        </authorList>
    </citation>
    <scope>NUCLEOTIDE SEQUENCE [LARGE SCALE GENOMIC DNA]</scope>
    <source>
        <strain evidence="3">82-40</strain>
    </source>
</reference>
<dbReference type="Proteomes" id="UP000000760">
    <property type="component" value="Chromosome"/>
</dbReference>
<protein>
    <submittedName>
        <fullName evidence="2">Uncharacterized protein</fullName>
    </submittedName>
</protein>
<proteinExistence type="predicted"/>
<organism evidence="2 3">
    <name type="scientific">Campylobacter fetus subsp. fetus (strain 82-40)</name>
    <dbReference type="NCBI Taxonomy" id="360106"/>
    <lineage>
        <taxon>Bacteria</taxon>
        <taxon>Pseudomonadati</taxon>
        <taxon>Campylobacterota</taxon>
        <taxon>Epsilonproteobacteria</taxon>
        <taxon>Campylobacterales</taxon>
        <taxon>Campylobacteraceae</taxon>
        <taxon>Campylobacter</taxon>
    </lineage>
</organism>
<name>A0RQH8_CAMFF</name>
<evidence type="ECO:0000256" key="1">
    <source>
        <dbReference type="SAM" id="Phobius"/>
    </source>
</evidence>
<dbReference type="KEGG" id="cff:CFF8240_1308"/>
<dbReference type="AlphaFoldDB" id="A0RQH8"/>